<evidence type="ECO:0000256" key="7">
    <source>
        <dbReference type="ARBA" id="ARBA00073179"/>
    </source>
</evidence>
<dbReference type="PANTHER" id="PTHR30477">
    <property type="entry name" value="ABC-TRANSPORTER METAL-BINDING PROTEIN"/>
    <property type="match status" value="1"/>
</dbReference>
<evidence type="ECO:0000313" key="11">
    <source>
        <dbReference type="Proteomes" id="UP000326951"/>
    </source>
</evidence>
<comment type="function">
    <text evidence="6">This protein is probably a component of a manganese permease, a binding protein-dependent, ATP-driven transport system.</text>
</comment>
<dbReference type="Pfam" id="PF00950">
    <property type="entry name" value="ABC-3"/>
    <property type="match status" value="1"/>
</dbReference>
<keyword evidence="4 9" id="KW-1133">Transmembrane helix</keyword>
<keyword evidence="8" id="KW-0813">Transport</keyword>
<dbReference type="FunFam" id="1.10.3470.10:FF:000003">
    <property type="entry name" value="Iron ABC transporter permease SitD"/>
    <property type="match status" value="1"/>
</dbReference>
<comment type="similarity">
    <text evidence="2 8">Belongs to the ABC-3 integral membrane protein family.</text>
</comment>
<gene>
    <name evidence="10" type="primary">mntC</name>
    <name evidence="10" type="ORF">St703_04250</name>
</gene>
<dbReference type="InterPro" id="IPR037294">
    <property type="entry name" value="ABC_BtuC-like"/>
</dbReference>
<organism evidence="10 11">
    <name type="scientific">Sporolactobacillus terrae</name>
    <dbReference type="NCBI Taxonomy" id="269673"/>
    <lineage>
        <taxon>Bacteria</taxon>
        <taxon>Bacillati</taxon>
        <taxon>Bacillota</taxon>
        <taxon>Bacilli</taxon>
        <taxon>Bacillales</taxon>
        <taxon>Sporolactobacillaceae</taxon>
        <taxon>Sporolactobacillus</taxon>
    </lineage>
</organism>
<feature type="transmembrane region" description="Helical" evidence="9">
    <location>
        <begin position="220"/>
        <end position="238"/>
    </location>
</feature>
<protein>
    <recommendedName>
        <fullName evidence="7">Manganese transport system membrane protein MntC</fullName>
    </recommendedName>
</protein>
<feature type="transmembrane region" description="Helical" evidence="9">
    <location>
        <begin position="134"/>
        <end position="156"/>
    </location>
</feature>
<dbReference type="GO" id="GO:0043190">
    <property type="term" value="C:ATP-binding cassette (ABC) transporter complex"/>
    <property type="evidence" value="ECO:0007669"/>
    <property type="project" value="InterPro"/>
</dbReference>
<dbReference type="Gene3D" id="1.10.3470.10">
    <property type="entry name" value="ABC transporter involved in vitamin B12 uptake, BtuC"/>
    <property type="match status" value="1"/>
</dbReference>
<evidence type="ECO:0000256" key="5">
    <source>
        <dbReference type="ARBA" id="ARBA00023136"/>
    </source>
</evidence>
<evidence type="ECO:0000256" key="9">
    <source>
        <dbReference type="SAM" id="Phobius"/>
    </source>
</evidence>
<dbReference type="PANTHER" id="PTHR30477:SF13">
    <property type="entry name" value="IRON TRANSPORT SYSTEM MEMBRANE PROTEIN HI_0360-RELATED"/>
    <property type="match status" value="1"/>
</dbReference>
<feature type="transmembrane region" description="Helical" evidence="9">
    <location>
        <begin position="194"/>
        <end position="213"/>
    </location>
</feature>
<dbReference type="GO" id="GO:0071281">
    <property type="term" value="P:cellular response to iron ion"/>
    <property type="evidence" value="ECO:0007669"/>
    <property type="project" value="UniProtKB-ARBA"/>
</dbReference>
<name>A0A5K7WZ30_9BACL</name>
<dbReference type="CDD" id="cd06550">
    <property type="entry name" value="TM_ABC_iron-siderophores_like"/>
    <property type="match status" value="1"/>
</dbReference>
<feature type="transmembrane region" description="Helical" evidence="9">
    <location>
        <begin position="168"/>
        <end position="188"/>
    </location>
</feature>
<dbReference type="EMBL" id="AP021853">
    <property type="protein sequence ID" value="BBN97720.1"/>
    <property type="molecule type" value="Genomic_DNA"/>
</dbReference>
<sequence length="276" mass="29945">MEFFSDIMNYRFLQQALITSILVGIGSGVIGSFVILRGMSLMGDAISHAVLPGVAISFMLGIDYFIGATLCGVFAALCMGFISRKSPIKSDTSIGIILSSFLALGMILITVVQSSTNLYHILFGNILAVTMHDLMLTLIVTLLVIILVSLFYKQLLVSSFDETIAQTYGINTQVIHYFLMVLLTLMTVVSLQTVGVILIVAMLITPAATAYLLTDKMSRMIVLAAVFGVISSVIGLYFSFTYNLASGATIVVSATVMFGIAFLFSKKNQFIFKKEQ</sequence>
<evidence type="ECO:0000256" key="4">
    <source>
        <dbReference type="ARBA" id="ARBA00022989"/>
    </source>
</evidence>
<keyword evidence="3 8" id="KW-0812">Transmembrane</keyword>
<evidence type="ECO:0000256" key="1">
    <source>
        <dbReference type="ARBA" id="ARBA00004141"/>
    </source>
</evidence>
<feature type="transmembrane region" description="Helical" evidence="9">
    <location>
        <begin position="244"/>
        <end position="264"/>
    </location>
</feature>
<reference evidence="10 11" key="1">
    <citation type="submission" date="2019-09" db="EMBL/GenBank/DDBJ databases">
        <title>Complete genome sequence of Sporolactobacillus terrae 70-3.</title>
        <authorList>
            <person name="Tanaka N."/>
            <person name="Shiwa Y."/>
            <person name="Fujita N."/>
            <person name="Tanasupawat S."/>
        </authorList>
    </citation>
    <scope>NUCLEOTIDE SEQUENCE [LARGE SCALE GENOMIC DNA]</scope>
    <source>
        <strain evidence="10 11">70-3</strain>
    </source>
</reference>
<dbReference type="RefSeq" id="WP_028976965.1">
    <property type="nucleotide sequence ID" value="NZ_AP021853.1"/>
</dbReference>
<dbReference type="Proteomes" id="UP000326951">
    <property type="component" value="Chromosome"/>
</dbReference>
<dbReference type="GO" id="GO:0010043">
    <property type="term" value="P:response to zinc ion"/>
    <property type="evidence" value="ECO:0007669"/>
    <property type="project" value="TreeGrafter"/>
</dbReference>
<proteinExistence type="inferred from homology"/>
<comment type="subcellular location">
    <subcellularLocation>
        <location evidence="8">Cell membrane</location>
        <topology evidence="8">Multi-pass membrane protein</topology>
    </subcellularLocation>
    <subcellularLocation>
        <location evidence="1">Membrane</location>
        <topology evidence="1">Multi-pass membrane protein</topology>
    </subcellularLocation>
</comment>
<feature type="transmembrane region" description="Helical" evidence="9">
    <location>
        <begin position="12"/>
        <end position="36"/>
    </location>
</feature>
<accession>A0A5K7WZ30</accession>
<evidence type="ECO:0000313" key="10">
    <source>
        <dbReference type="EMBL" id="BBN97720.1"/>
    </source>
</evidence>
<dbReference type="GO" id="GO:0055085">
    <property type="term" value="P:transmembrane transport"/>
    <property type="evidence" value="ECO:0007669"/>
    <property type="project" value="InterPro"/>
</dbReference>
<feature type="transmembrane region" description="Helical" evidence="9">
    <location>
        <begin position="94"/>
        <end position="114"/>
    </location>
</feature>
<dbReference type="SUPFAM" id="SSF81345">
    <property type="entry name" value="ABC transporter involved in vitamin B12 uptake, BtuC"/>
    <property type="match status" value="1"/>
</dbReference>
<dbReference type="AlphaFoldDB" id="A0A5K7WZ30"/>
<evidence type="ECO:0000256" key="6">
    <source>
        <dbReference type="ARBA" id="ARBA00057828"/>
    </source>
</evidence>
<evidence type="ECO:0000256" key="2">
    <source>
        <dbReference type="ARBA" id="ARBA00008034"/>
    </source>
</evidence>
<evidence type="ECO:0000256" key="3">
    <source>
        <dbReference type="ARBA" id="ARBA00022692"/>
    </source>
</evidence>
<keyword evidence="5 9" id="KW-0472">Membrane</keyword>
<evidence type="ECO:0000256" key="8">
    <source>
        <dbReference type="RuleBase" id="RU003943"/>
    </source>
</evidence>
<dbReference type="InterPro" id="IPR001626">
    <property type="entry name" value="ABC_TroCD"/>
</dbReference>
<feature type="transmembrane region" description="Helical" evidence="9">
    <location>
        <begin position="56"/>
        <end position="82"/>
    </location>
</feature>